<dbReference type="GO" id="GO:0020037">
    <property type="term" value="F:heme binding"/>
    <property type="evidence" value="ECO:0007669"/>
    <property type="project" value="InterPro"/>
</dbReference>
<accession>A0A1Q9DQM1</accession>
<dbReference type="SMART" id="SM00271">
    <property type="entry name" value="DnaJ"/>
    <property type="match status" value="1"/>
</dbReference>
<feature type="binding site" description="axial binding residue" evidence="4">
    <location>
        <position position="507"/>
    </location>
    <ligand>
        <name>heme</name>
        <dbReference type="ChEBI" id="CHEBI:30413"/>
    </ligand>
    <ligandPart>
        <name>Fe</name>
        <dbReference type="ChEBI" id="CHEBI:18248"/>
    </ligandPart>
</feature>
<evidence type="ECO:0000256" key="4">
    <source>
        <dbReference type="PIRSR" id="PIRSR602403-1"/>
    </source>
</evidence>
<dbReference type="CDD" id="cd06257">
    <property type="entry name" value="DnaJ"/>
    <property type="match status" value="1"/>
</dbReference>
<evidence type="ECO:0000256" key="2">
    <source>
        <dbReference type="ARBA" id="ARBA00022723"/>
    </source>
</evidence>
<dbReference type="Pfam" id="PF00067">
    <property type="entry name" value="p450"/>
    <property type="match status" value="1"/>
</dbReference>
<dbReference type="InterPro" id="IPR050121">
    <property type="entry name" value="Cytochrome_P450_monoxygenase"/>
</dbReference>
<dbReference type="PANTHER" id="PTHR24305:SF166">
    <property type="entry name" value="CYTOCHROME P450 12A4, MITOCHONDRIAL-RELATED"/>
    <property type="match status" value="1"/>
</dbReference>
<comment type="cofactor">
    <cofactor evidence="4">
        <name>heme</name>
        <dbReference type="ChEBI" id="CHEBI:30413"/>
    </cofactor>
</comment>
<dbReference type="GO" id="GO:0016705">
    <property type="term" value="F:oxidoreductase activity, acting on paired donors, with incorporation or reduction of molecular oxygen"/>
    <property type="evidence" value="ECO:0007669"/>
    <property type="project" value="InterPro"/>
</dbReference>
<dbReference type="InterPro" id="IPR001128">
    <property type="entry name" value="Cyt_P450"/>
</dbReference>
<dbReference type="PROSITE" id="PS50076">
    <property type="entry name" value="DNAJ_2"/>
    <property type="match status" value="1"/>
</dbReference>
<protein>
    <submittedName>
        <fullName evidence="6">Cytochrome P450 714A1</fullName>
    </submittedName>
</protein>
<comment type="caution">
    <text evidence="6">The sequence shown here is derived from an EMBL/GenBank/DDBJ whole genome shotgun (WGS) entry which is preliminary data.</text>
</comment>
<evidence type="ECO:0000256" key="1">
    <source>
        <dbReference type="ARBA" id="ARBA00010617"/>
    </source>
</evidence>
<comment type="similarity">
    <text evidence="1">Belongs to the cytochrome P450 family.</text>
</comment>
<dbReference type="PANTHER" id="PTHR24305">
    <property type="entry name" value="CYTOCHROME P450"/>
    <property type="match status" value="1"/>
</dbReference>
<organism evidence="6 7">
    <name type="scientific">Symbiodinium microadriaticum</name>
    <name type="common">Dinoflagellate</name>
    <name type="synonym">Zooxanthella microadriatica</name>
    <dbReference type="NCBI Taxonomy" id="2951"/>
    <lineage>
        <taxon>Eukaryota</taxon>
        <taxon>Sar</taxon>
        <taxon>Alveolata</taxon>
        <taxon>Dinophyceae</taxon>
        <taxon>Suessiales</taxon>
        <taxon>Symbiodiniaceae</taxon>
        <taxon>Symbiodinium</taxon>
    </lineage>
</organism>
<dbReference type="SUPFAM" id="SSF46565">
    <property type="entry name" value="Chaperone J-domain"/>
    <property type="match status" value="1"/>
</dbReference>
<keyword evidence="4" id="KW-0349">Heme</keyword>
<reference evidence="6 7" key="1">
    <citation type="submission" date="2016-02" db="EMBL/GenBank/DDBJ databases">
        <title>Genome analysis of coral dinoflagellate symbionts highlights evolutionary adaptations to a symbiotic lifestyle.</title>
        <authorList>
            <person name="Aranda M."/>
            <person name="Li Y."/>
            <person name="Liew Y.J."/>
            <person name="Baumgarten S."/>
            <person name="Simakov O."/>
            <person name="Wilson M."/>
            <person name="Piel J."/>
            <person name="Ashoor H."/>
            <person name="Bougouffa S."/>
            <person name="Bajic V.B."/>
            <person name="Ryu T."/>
            <person name="Ravasi T."/>
            <person name="Bayer T."/>
            <person name="Micklem G."/>
            <person name="Kim H."/>
            <person name="Bhak J."/>
            <person name="Lajeunesse T.C."/>
            <person name="Voolstra C.R."/>
        </authorList>
    </citation>
    <scope>NUCLEOTIDE SEQUENCE [LARGE SCALE GENOMIC DNA]</scope>
    <source>
        <strain evidence="6 7">CCMP2467</strain>
    </source>
</reference>
<dbReference type="GO" id="GO:0005506">
    <property type="term" value="F:iron ion binding"/>
    <property type="evidence" value="ECO:0007669"/>
    <property type="project" value="InterPro"/>
</dbReference>
<dbReference type="AlphaFoldDB" id="A0A1Q9DQM1"/>
<proteinExistence type="inferred from homology"/>
<dbReference type="OMA" id="WSRHRNP"/>
<dbReference type="PRINTS" id="PR00385">
    <property type="entry name" value="P450"/>
</dbReference>
<dbReference type="EMBL" id="LSRX01000430">
    <property type="protein sequence ID" value="OLP97480.1"/>
    <property type="molecule type" value="Genomic_DNA"/>
</dbReference>
<dbReference type="InterPro" id="IPR001623">
    <property type="entry name" value="DnaJ_domain"/>
</dbReference>
<dbReference type="PRINTS" id="PR00625">
    <property type="entry name" value="JDOMAIN"/>
</dbReference>
<evidence type="ECO:0000313" key="7">
    <source>
        <dbReference type="Proteomes" id="UP000186817"/>
    </source>
</evidence>
<feature type="domain" description="J" evidence="5">
    <location>
        <begin position="595"/>
        <end position="670"/>
    </location>
</feature>
<dbReference type="OrthoDB" id="1470350at2759"/>
<gene>
    <name evidence="6" type="primary">CYP714A1</name>
    <name evidence="6" type="ORF">AK812_SmicGene20161</name>
</gene>
<dbReference type="Gene3D" id="1.10.630.10">
    <property type="entry name" value="Cytochrome P450"/>
    <property type="match status" value="1"/>
</dbReference>
<dbReference type="InterPro" id="IPR036396">
    <property type="entry name" value="Cyt_P450_sf"/>
</dbReference>
<keyword evidence="2 4" id="KW-0479">Metal-binding</keyword>
<dbReference type="SUPFAM" id="SSF48264">
    <property type="entry name" value="Cytochrome P450"/>
    <property type="match status" value="1"/>
</dbReference>
<dbReference type="Proteomes" id="UP000186817">
    <property type="component" value="Unassembled WGS sequence"/>
</dbReference>
<dbReference type="GO" id="GO:0004497">
    <property type="term" value="F:monooxygenase activity"/>
    <property type="evidence" value="ECO:0007669"/>
    <property type="project" value="InterPro"/>
</dbReference>
<sequence length="737" mass="81618">MALRVRVISQQLCPQPAASKSLEEIVSAALEDAGKYTADMDELKAGGKMPGSTYYDFMQATNHLLLVTAKRDLVPLLHASEQEGGLALTKVLPGPWDEARTISEKAGLLQAVQKAFAEGSNVQQIAAWQQKFGKRGLSSNLAVPQVVNRGSGSQIVTRVDTRVIVADPDDAARLSRIHVQKDGQFEAALMSSVISTTDNTEWRAQRKHLTEAFLPLSSLAQIMPVSFARAASCAEKLMSAATGGTPVDMSDFLLHEAQAQLQLALLGLPEDLMNSVNAEMRSAFHGNPGSNKKNALADAMSKIIASFENQKQDLTLPSSGCPVKGPLSKVLRTAELPPASFYGNLLLILFAGHDTTGHTMTWLLFELARNPLIQSSVQAEVDDFFRGLDGRDPNYQDLSRLPLLDRCITETLRLWPAVANGTFRRLQFADTVKGADGREVHLPKGTLVNIVNWSRHRNPEIWGQDANDFNPYRNFEASEVAHVGCPMAAVNPQSPRFSPFAHSPRSCLGRNFAQMEMRVIMLNLLRSFSFSLAPPYDVLYSSKISTTDLSTFHGVNRFTMGPLDLERQGFNIGPFNHVALTGHPCFLAAMGKHPDFYTILEISKDASVEEIRKAYLRAALRWHPDKNPEEKDFAETMFKRVAQAYKAADSTRIHEVLSDDLLRSRYNTSGEGGLGHDWWPDDPEASRDMAYQFFIHRVPGKSLIEGFSEAKLREIFPHLFGHGRVMNNTRTHQRSPL</sequence>
<dbReference type="PRINTS" id="PR00465">
    <property type="entry name" value="EP450IV"/>
</dbReference>
<evidence type="ECO:0000256" key="3">
    <source>
        <dbReference type="ARBA" id="ARBA00023004"/>
    </source>
</evidence>
<dbReference type="Gene3D" id="1.10.287.110">
    <property type="entry name" value="DnaJ domain"/>
    <property type="match status" value="1"/>
</dbReference>
<evidence type="ECO:0000313" key="6">
    <source>
        <dbReference type="EMBL" id="OLP97480.1"/>
    </source>
</evidence>
<evidence type="ECO:0000259" key="5">
    <source>
        <dbReference type="PROSITE" id="PS50076"/>
    </source>
</evidence>
<keyword evidence="7" id="KW-1185">Reference proteome</keyword>
<name>A0A1Q9DQM1_SYMMI</name>
<dbReference type="InterPro" id="IPR036869">
    <property type="entry name" value="J_dom_sf"/>
</dbReference>
<dbReference type="InterPro" id="IPR002403">
    <property type="entry name" value="Cyt_P450_E_grp-IV"/>
</dbReference>
<keyword evidence="3 4" id="KW-0408">Iron</keyword>
<dbReference type="Pfam" id="PF00226">
    <property type="entry name" value="DnaJ"/>
    <property type="match status" value="1"/>
</dbReference>